<gene>
    <name evidence="1" type="ORF">CO053_02665</name>
</gene>
<protein>
    <submittedName>
        <fullName evidence="1">Uncharacterized protein</fullName>
    </submittedName>
</protein>
<comment type="caution">
    <text evidence="1">The sequence shown here is derived from an EMBL/GenBank/DDBJ whole genome shotgun (WGS) entry which is preliminary data.</text>
</comment>
<evidence type="ECO:0000313" key="1">
    <source>
        <dbReference type="EMBL" id="PJC28815.1"/>
    </source>
</evidence>
<evidence type="ECO:0000313" key="2">
    <source>
        <dbReference type="Proteomes" id="UP000230885"/>
    </source>
</evidence>
<dbReference type="EMBL" id="PFSE01000040">
    <property type="protein sequence ID" value="PJC28815.1"/>
    <property type="molecule type" value="Genomic_DNA"/>
</dbReference>
<dbReference type="AlphaFoldDB" id="A0A2M8EUM4"/>
<proteinExistence type="predicted"/>
<organism evidence="1 2">
    <name type="scientific">Candidatus Shapirobacteria bacterium CG_4_9_14_0_2_um_filter_40_11</name>
    <dbReference type="NCBI Taxonomy" id="1974876"/>
    <lineage>
        <taxon>Bacteria</taxon>
        <taxon>Candidatus Shapironibacteriota</taxon>
    </lineage>
</organism>
<name>A0A2M8EUM4_9BACT</name>
<dbReference type="Proteomes" id="UP000230885">
    <property type="component" value="Unassembled WGS sequence"/>
</dbReference>
<sequence>MDNKSKFLQIYANLPLNVRSEIVAVVDGEPVTWNSAKIEVENDTPKGTEILNQLVKLEILK</sequence>
<reference evidence="2" key="1">
    <citation type="submission" date="2017-09" db="EMBL/GenBank/DDBJ databases">
        <title>Depth-based differentiation of microbial function through sediment-hosted aquifers and enrichment of novel symbionts in the deep terrestrial subsurface.</title>
        <authorList>
            <person name="Probst A.J."/>
            <person name="Ladd B."/>
            <person name="Jarett J.K."/>
            <person name="Geller-Mcgrath D.E."/>
            <person name="Sieber C.M.K."/>
            <person name="Emerson J.B."/>
            <person name="Anantharaman K."/>
            <person name="Thomas B.C."/>
            <person name="Malmstrom R."/>
            <person name="Stieglmeier M."/>
            <person name="Klingl A."/>
            <person name="Woyke T."/>
            <person name="Ryan C.M."/>
            <person name="Banfield J.F."/>
        </authorList>
    </citation>
    <scope>NUCLEOTIDE SEQUENCE [LARGE SCALE GENOMIC DNA]</scope>
</reference>
<accession>A0A2M8EUM4</accession>